<organism evidence="1 2">
    <name type="scientific">Lindgomyces ingoldianus</name>
    <dbReference type="NCBI Taxonomy" id="673940"/>
    <lineage>
        <taxon>Eukaryota</taxon>
        <taxon>Fungi</taxon>
        <taxon>Dikarya</taxon>
        <taxon>Ascomycota</taxon>
        <taxon>Pezizomycotina</taxon>
        <taxon>Dothideomycetes</taxon>
        <taxon>Pleosporomycetidae</taxon>
        <taxon>Pleosporales</taxon>
        <taxon>Lindgomycetaceae</taxon>
        <taxon>Lindgomyces</taxon>
    </lineage>
</organism>
<evidence type="ECO:0000313" key="1">
    <source>
        <dbReference type="EMBL" id="KAF2468533.1"/>
    </source>
</evidence>
<gene>
    <name evidence="1" type="ORF">BDR25DRAFT_373111</name>
</gene>
<proteinExistence type="predicted"/>
<evidence type="ECO:0000313" key="2">
    <source>
        <dbReference type="Proteomes" id="UP000799755"/>
    </source>
</evidence>
<protein>
    <submittedName>
        <fullName evidence="1">Uncharacterized protein</fullName>
    </submittedName>
</protein>
<comment type="caution">
    <text evidence="1">The sequence shown here is derived from an EMBL/GenBank/DDBJ whole genome shotgun (WGS) entry which is preliminary data.</text>
</comment>
<accession>A0ACB6QPN6</accession>
<keyword evidence="2" id="KW-1185">Reference proteome</keyword>
<reference evidence="1" key="1">
    <citation type="journal article" date="2020" name="Stud. Mycol.">
        <title>101 Dothideomycetes genomes: a test case for predicting lifestyles and emergence of pathogens.</title>
        <authorList>
            <person name="Haridas S."/>
            <person name="Albert R."/>
            <person name="Binder M."/>
            <person name="Bloem J."/>
            <person name="Labutti K."/>
            <person name="Salamov A."/>
            <person name="Andreopoulos B."/>
            <person name="Baker S."/>
            <person name="Barry K."/>
            <person name="Bills G."/>
            <person name="Bluhm B."/>
            <person name="Cannon C."/>
            <person name="Castanera R."/>
            <person name="Culley D."/>
            <person name="Daum C."/>
            <person name="Ezra D."/>
            <person name="Gonzalez J."/>
            <person name="Henrissat B."/>
            <person name="Kuo A."/>
            <person name="Liang C."/>
            <person name="Lipzen A."/>
            <person name="Lutzoni F."/>
            <person name="Magnuson J."/>
            <person name="Mondo S."/>
            <person name="Nolan M."/>
            <person name="Ohm R."/>
            <person name="Pangilinan J."/>
            <person name="Park H.-J."/>
            <person name="Ramirez L."/>
            <person name="Alfaro M."/>
            <person name="Sun H."/>
            <person name="Tritt A."/>
            <person name="Yoshinaga Y."/>
            <person name="Zwiers L.-H."/>
            <person name="Turgeon B."/>
            <person name="Goodwin S."/>
            <person name="Spatafora J."/>
            <person name="Crous P."/>
            <person name="Grigoriev I."/>
        </authorList>
    </citation>
    <scope>NUCLEOTIDE SEQUENCE</scope>
    <source>
        <strain evidence="1">ATCC 200398</strain>
    </source>
</reference>
<name>A0ACB6QPN6_9PLEO</name>
<dbReference type="Proteomes" id="UP000799755">
    <property type="component" value="Unassembled WGS sequence"/>
</dbReference>
<dbReference type="EMBL" id="MU003515">
    <property type="protein sequence ID" value="KAF2468533.1"/>
    <property type="molecule type" value="Genomic_DNA"/>
</dbReference>
<sequence length="224" mass="24251">MRVALMVAEGKPRGAVHEKSPGTEGWSARLQSQGGILELVERQCPGNRTKVSYASSGGGPVETHSMISKGRGHMQALKRSSAKAHAIIAQRRGCTGVTSLKEGIGMEMKPTINMNLNNYIAARQSFRLPCRLQGLSHGCIRMPECLAASLPGCLRTKKPSPVSPCYFEVLGLGLRKAYERPQAREEKSRIVRERSSCGVPVGLKTKTVAKGNVMRAEVVETILV</sequence>